<dbReference type="InterPro" id="IPR019734">
    <property type="entry name" value="TPR_rpt"/>
</dbReference>
<protein>
    <submittedName>
        <fullName evidence="6">SARP family transcriptional regulator fused with ATPase domain</fullName>
    </submittedName>
</protein>
<dbReference type="PRINTS" id="PR00364">
    <property type="entry name" value="DISEASERSIST"/>
</dbReference>
<dbReference type="KEGG" id="amd:AMED_6363"/>
<dbReference type="InterPro" id="IPR027417">
    <property type="entry name" value="P-loop_NTPase"/>
</dbReference>
<evidence type="ECO:0000259" key="5">
    <source>
        <dbReference type="SMART" id="SM01043"/>
    </source>
</evidence>
<dbReference type="SMART" id="SM00862">
    <property type="entry name" value="Trans_reg_C"/>
    <property type="match status" value="1"/>
</dbReference>
<dbReference type="SMART" id="SM00028">
    <property type="entry name" value="TPR"/>
    <property type="match status" value="6"/>
</dbReference>
<evidence type="ECO:0000313" key="6">
    <source>
        <dbReference type="EMBL" id="ADJ48097.1"/>
    </source>
</evidence>
<dbReference type="Gene3D" id="1.25.40.10">
    <property type="entry name" value="Tetratricopeptide repeat domain"/>
    <property type="match status" value="3"/>
</dbReference>
<dbReference type="InterPro" id="IPR036388">
    <property type="entry name" value="WH-like_DNA-bd_sf"/>
</dbReference>
<dbReference type="PATRIC" id="fig|749927.5.peg.6616"/>
<dbReference type="SUPFAM" id="SSF48452">
    <property type="entry name" value="TPR-like"/>
    <property type="match status" value="3"/>
</dbReference>
<feature type="domain" description="OmpR/PhoB-type" evidence="4">
    <location>
        <begin position="18"/>
        <end position="96"/>
    </location>
</feature>
<dbReference type="InterPro" id="IPR005158">
    <property type="entry name" value="BTAD"/>
</dbReference>
<dbReference type="Gene3D" id="1.10.10.10">
    <property type="entry name" value="Winged helix-like DNA-binding domain superfamily/Winged helix DNA-binding domain"/>
    <property type="match status" value="2"/>
</dbReference>
<dbReference type="GO" id="GO:0003677">
    <property type="term" value="F:DNA binding"/>
    <property type="evidence" value="ECO:0007669"/>
    <property type="project" value="UniProtKB-KW"/>
</dbReference>
<feature type="region of interest" description="Disordered" evidence="3">
    <location>
        <begin position="973"/>
        <end position="1008"/>
    </location>
</feature>
<reference evidence="6 7" key="1">
    <citation type="journal article" date="2010" name="Cell Res.">
        <title>Complete genome sequence of the rifamycin SV-producing Amycolatopsis mediterranei U32 revealed its genetic characteristics in phylogeny and metabolism.</title>
        <authorList>
            <person name="Zhao W."/>
            <person name="Zhong Y."/>
            <person name="Yuan H."/>
            <person name="Wang J."/>
            <person name="Zheng H."/>
            <person name="Wang Y."/>
            <person name="Cen X."/>
            <person name="Xu F."/>
            <person name="Bai J."/>
            <person name="Han X."/>
            <person name="Lu G."/>
            <person name="Zhu Y."/>
            <person name="Shao Z."/>
            <person name="Yan H."/>
            <person name="Li C."/>
            <person name="Peng N."/>
            <person name="Zhang Z."/>
            <person name="Zhang Y."/>
            <person name="Lin W."/>
            <person name="Fan Y."/>
            <person name="Qin Z."/>
            <person name="Hu Y."/>
            <person name="Zhu B."/>
            <person name="Wang S."/>
            <person name="Ding X."/>
            <person name="Zhao G.P."/>
        </authorList>
    </citation>
    <scope>NUCLEOTIDE SEQUENCE [LARGE SCALE GENOMIC DNA]</scope>
    <source>
        <strain evidence="7">U-32</strain>
    </source>
</reference>
<organism evidence="6 7">
    <name type="scientific">Amycolatopsis mediterranei (strain U-32)</name>
    <dbReference type="NCBI Taxonomy" id="749927"/>
    <lineage>
        <taxon>Bacteria</taxon>
        <taxon>Bacillati</taxon>
        <taxon>Actinomycetota</taxon>
        <taxon>Actinomycetes</taxon>
        <taxon>Pseudonocardiales</taxon>
        <taxon>Pseudonocardiaceae</taxon>
        <taxon>Amycolatopsis</taxon>
    </lineage>
</organism>
<dbReference type="Pfam" id="PF03704">
    <property type="entry name" value="BTAD"/>
    <property type="match status" value="1"/>
</dbReference>
<dbReference type="PANTHER" id="PTHR47691">
    <property type="entry name" value="REGULATOR-RELATED"/>
    <property type="match status" value="1"/>
</dbReference>
<dbReference type="GO" id="GO:0000160">
    <property type="term" value="P:phosphorelay signal transduction system"/>
    <property type="evidence" value="ECO:0007669"/>
    <property type="project" value="InterPro"/>
</dbReference>
<dbReference type="HOGENOM" id="CLU_004665_2_0_11"/>
<dbReference type="EMBL" id="CP002000">
    <property type="protein sequence ID" value="ADJ48097.1"/>
    <property type="molecule type" value="Genomic_DNA"/>
</dbReference>
<dbReference type="InterPro" id="IPR011990">
    <property type="entry name" value="TPR-like_helical_dom_sf"/>
</dbReference>
<dbReference type="eggNOG" id="COG3903">
    <property type="taxonomic scope" value="Bacteria"/>
</dbReference>
<accession>A0A0H3DCZ6</accession>
<evidence type="ECO:0000259" key="4">
    <source>
        <dbReference type="SMART" id="SM00862"/>
    </source>
</evidence>
<dbReference type="eggNOG" id="COG3629">
    <property type="taxonomic scope" value="Bacteria"/>
</dbReference>
<evidence type="ECO:0000313" key="7">
    <source>
        <dbReference type="Proteomes" id="UP000000328"/>
    </source>
</evidence>
<evidence type="ECO:0000256" key="2">
    <source>
        <dbReference type="ARBA" id="ARBA00023125"/>
    </source>
</evidence>
<dbReference type="GO" id="GO:0006355">
    <property type="term" value="P:regulation of DNA-templated transcription"/>
    <property type="evidence" value="ECO:0007669"/>
    <property type="project" value="InterPro"/>
</dbReference>
<dbReference type="Proteomes" id="UP000000328">
    <property type="component" value="Chromosome"/>
</dbReference>
<dbReference type="SMART" id="SM01043">
    <property type="entry name" value="BTAD"/>
    <property type="match status" value="1"/>
</dbReference>
<dbReference type="InterPro" id="IPR001867">
    <property type="entry name" value="OmpR/PhoB-type_DNA-bd"/>
</dbReference>
<keyword evidence="2" id="KW-0238">DNA-binding</keyword>
<sequence length="1008" mass="110442">MEIAFGILGQTTMRMHGNLTVKWSHRRERNILSALLTHPGRRLSIDYLVGWAWNDDEEHPRAPKGALYKCTGRIRQALDTADAPAKIVASNGGYRLEVDPELIDYQAFRQAMRRAHEVSDAGDHQAACEAAHAALDLWRDEPLAGITSPPAENWRNSVTDNDWIPANTFLLAELLAVGKPAEALRHLDELGDPYSAELWFAKLRLQALTGLGRYRSRDEYFIEMYRKFRQDHDVQAADDLRALNEHLRTPERLLVDAADDVETVLTTHHAATPLRELPRDVGHFTGRTDVLARLDAAICPAPAAFTPAVVTLTGPPGVGKTSTAVWWAHRAADRFPGGVALLDLHGVGPAPRVESADVVDNLLSALGYPVDRIVGAAARATRLRGLLCDRPMLIVLDNAQDTAHIEPLLRILADCAVIITSRQRLTQLARRHHCPVLTLEPLSSDSAVELLDRRLGTRLDREPDVLANLARLCGGIPLALTIVAERAATRAGNRLRTLVDQLRDPALLLTIGDDGDGEASNLLSAFSWSYHGLDPSAQETFRLFGLHPGLEVGADVLAAAAGVEVAAGRRALDVLVSAHLVQQPNDGDRYRIHDLFHHFARTLVTEGPQADDARRRMASYYLYTAHNANRVVYPHKLVPPMPPAEPGCTPTRFTDPIGAIRWCLRERANLNAMCSYAAEHGLHHYAWRLPHVTGGILNRFGFYDDIIAGLSLAARSAAALGDHTAEASTLNDLGYVSLLAGHDAAGKAYLEQALHLATTHEMPVGSLTVRLNMARFSRHAGKLPEAVRLFERCLEDARAAGDAERQATASHDLGKTLVELGRGRHALHHFHRALHLRTLIGDEAGQLATRTELTDLHRQQGEFGPAHTHCRQAFQLSAGVRDLVATMKLAAVRAHLASAEGRHDEALTFARDAVELASRAHTATAEARAFTTLGHVLAGRGEPDEARVAWQRAAHLYRDRGRRAKAEQIERLLADSSPAAEIPEARISDEDTVSLPAPPSAPRRHHNG</sequence>
<dbReference type="Gene3D" id="3.40.50.300">
    <property type="entry name" value="P-loop containing nucleotide triphosphate hydrolases"/>
    <property type="match status" value="1"/>
</dbReference>
<dbReference type="Pfam" id="PF13424">
    <property type="entry name" value="TPR_12"/>
    <property type="match status" value="1"/>
</dbReference>
<dbReference type="GO" id="GO:0043531">
    <property type="term" value="F:ADP binding"/>
    <property type="evidence" value="ECO:0007669"/>
    <property type="project" value="InterPro"/>
</dbReference>
<dbReference type="SUPFAM" id="SSF46894">
    <property type="entry name" value="C-terminal effector domain of the bipartite response regulators"/>
    <property type="match status" value="1"/>
</dbReference>
<dbReference type="AlphaFoldDB" id="A0A0H3DCZ6"/>
<proteinExistence type="inferred from homology"/>
<name>A0A0H3DCZ6_AMYMU</name>
<dbReference type="InterPro" id="IPR016032">
    <property type="entry name" value="Sig_transdc_resp-reg_C-effctor"/>
</dbReference>
<dbReference type="SUPFAM" id="SSF52540">
    <property type="entry name" value="P-loop containing nucleoside triphosphate hydrolases"/>
    <property type="match status" value="1"/>
</dbReference>
<dbReference type="OrthoDB" id="3661636at2"/>
<gene>
    <name evidence="6" type="ordered locus">AMED_6363</name>
</gene>
<comment type="similarity">
    <text evidence="1">Belongs to the AfsR/DnrI/RedD regulatory family.</text>
</comment>
<evidence type="ECO:0000256" key="3">
    <source>
        <dbReference type="SAM" id="MobiDB-lite"/>
    </source>
</evidence>
<evidence type="ECO:0000256" key="1">
    <source>
        <dbReference type="ARBA" id="ARBA00005820"/>
    </source>
</evidence>
<dbReference type="PANTHER" id="PTHR47691:SF3">
    <property type="entry name" value="HTH-TYPE TRANSCRIPTIONAL REGULATOR RV0890C-RELATED"/>
    <property type="match status" value="1"/>
</dbReference>
<feature type="domain" description="Bacterial transcriptional activator" evidence="5">
    <location>
        <begin position="103"/>
        <end position="248"/>
    </location>
</feature>